<feature type="compositionally biased region" description="Polar residues" evidence="5">
    <location>
        <begin position="455"/>
        <end position="465"/>
    </location>
</feature>
<dbReference type="Proteomes" id="UP000824540">
    <property type="component" value="Unassembled WGS sequence"/>
</dbReference>
<evidence type="ECO:0000256" key="1">
    <source>
        <dbReference type="ARBA" id="ARBA00004613"/>
    </source>
</evidence>
<feature type="disulfide bond" evidence="4">
    <location>
        <begin position="29"/>
        <end position="70"/>
    </location>
</feature>
<dbReference type="PANTHER" id="PTHR13723">
    <property type="entry name" value="ADAMTS A DISINTEGRIN AND METALLOPROTEASE WITH THROMBOSPONDIN MOTIFS PROTEASE"/>
    <property type="match status" value="1"/>
</dbReference>
<feature type="domain" description="ADAMTS/ADAMTS-like cysteine-rich" evidence="7">
    <location>
        <begin position="143"/>
        <end position="183"/>
    </location>
</feature>
<dbReference type="Gene3D" id="2.60.120.830">
    <property type="match status" value="1"/>
</dbReference>
<feature type="region of interest" description="Disordered" evidence="5">
    <location>
        <begin position="385"/>
        <end position="415"/>
    </location>
</feature>
<feature type="region of interest" description="Disordered" evidence="5">
    <location>
        <begin position="477"/>
        <end position="512"/>
    </location>
</feature>
<evidence type="ECO:0000259" key="7">
    <source>
        <dbReference type="Pfam" id="PF19236"/>
    </source>
</evidence>
<feature type="region of interest" description="Disordered" evidence="5">
    <location>
        <begin position="321"/>
        <end position="345"/>
    </location>
</feature>
<dbReference type="GO" id="GO:0004222">
    <property type="term" value="F:metalloendopeptidase activity"/>
    <property type="evidence" value="ECO:0007669"/>
    <property type="project" value="TreeGrafter"/>
</dbReference>
<organism evidence="8 9">
    <name type="scientific">Albula glossodonta</name>
    <name type="common">roundjaw bonefish</name>
    <dbReference type="NCBI Taxonomy" id="121402"/>
    <lineage>
        <taxon>Eukaryota</taxon>
        <taxon>Metazoa</taxon>
        <taxon>Chordata</taxon>
        <taxon>Craniata</taxon>
        <taxon>Vertebrata</taxon>
        <taxon>Euteleostomi</taxon>
        <taxon>Actinopterygii</taxon>
        <taxon>Neopterygii</taxon>
        <taxon>Teleostei</taxon>
        <taxon>Albuliformes</taxon>
        <taxon>Albulidae</taxon>
        <taxon>Albula</taxon>
    </lineage>
</organism>
<dbReference type="GO" id="GO:0031012">
    <property type="term" value="C:extracellular matrix"/>
    <property type="evidence" value="ECO:0007669"/>
    <property type="project" value="TreeGrafter"/>
</dbReference>
<dbReference type="InterPro" id="IPR036383">
    <property type="entry name" value="TSP1_rpt_sf"/>
</dbReference>
<dbReference type="AlphaFoldDB" id="A0A8T2NLH4"/>
<dbReference type="InterPro" id="IPR045371">
    <property type="entry name" value="ADAMTS_CR_3"/>
</dbReference>
<evidence type="ECO:0000256" key="3">
    <source>
        <dbReference type="ARBA" id="ARBA00023157"/>
    </source>
</evidence>
<dbReference type="InterPro" id="IPR050439">
    <property type="entry name" value="ADAMTS_ADAMTS-like"/>
</dbReference>
<comment type="caution">
    <text evidence="8">The sequence shown here is derived from an EMBL/GenBank/DDBJ whole genome shotgun (WGS) entry which is preliminary data.</text>
</comment>
<evidence type="ECO:0000256" key="2">
    <source>
        <dbReference type="ARBA" id="ARBA00022525"/>
    </source>
</evidence>
<dbReference type="GO" id="GO:0006508">
    <property type="term" value="P:proteolysis"/>
    <property type="evidence" value="ECO:0007669"/>
    <property type="project" value="TreeGrafter"/>
</dbReference>
<dbReference type="InterPro" id="IPR010294">
    <property type="entry name" value="ADAMTS_spacer1"/>
</dbReference>
<feature type="region of interest" description="Disordered" evidence="5">
    <location>
        <begin position="435"/>
        <end position="465"/>
    </location>
</feature>
<feature type="domain" description="ADAMTS/ADAMTS-like Spacer 1" evidence="6">
    <location>
        <begin position="195"/>
        <end position="274"/>
    </location>
</feature>
<evidence type="ECO:0000256" key="4">
    <source>
        <dbReference type="PIRSR" id="PIRSR613273-3"/>
    </source>
</evidence>
<dbReference type="GO" id="GO:0005576">
    <property type="term" value="C:extracellular region"/>
    <property type="evidence" value="ECO:0007669"/>
    <property type="project" value="UniProtKB-SubCell"/>
</dbReference>
<feature type="non-terminal residue" evidence="8">
    <location>
        <position position="527"/>
    </location>
</feature>
<feature type="disulfide bond" evidence="4">
    <location>
        <begin position="44"/>
        <end position="60"/>
    </location>
</feature>
<name>A0A8T2NLH4_9TELE</name>
<dbReference type="GO" id="GO:0030198">
    <property type="term" value="P:extracellular matrix organization"/>
    <property type="evidence" value="ECO:0007669"/>
    <property type="project" value="InterPro"/>
</dbReference>
<comment type="subcellular location">
    <subcellularLocation>
        <location evidence="1">Secreted</location>
    </subcellularLocation>
</comment>
<evidence type="ECO:0008006" key="10">
    <source>
        <dbReference type="Google" id="ProtNLM"/>
    </source>
</evidence>
<dbReference type="Pfam" id="PF19236">
    <property type="entry name" value="ADAMTS_CR_3"/>
    <property type="match status" value="1"/>
</dbReference>
<dbReference type="InterPro" id="IPR013273">
    <property type="entry name" value="ADAMTS/ADAMTS-like"/>
</dbReference>
<reference evidence="8" key="1">
    <citation type="thesis" date="2021" institute="BYU ScholarsArchive" country="Provo, UT, USA">
        <title>Applications of and Algorithms for Genome Assembly and Genomic Analyses with an Emphasis on Marine Teleosts.</title>
        <authorList>
            <person name="Pickett B.D."/>
        </authorList>
    </citation>
    <scope>NUCLEOTIDE SEQUENCE</scope>
    <source>
        <strain evidence="8">HI-2016</strain>
    </source>
</reference>
<dbReference type="SMART" id="SM00209">
    <property type="entry name" value="TSP1"/>
    <property type="match status" value="1"/>
</dbReference>
<dbReference type="PRINTS" id="PR01857">
    <property type="entry name" value="ADAMTSFAMILY"/>
</dbReference>
<dbReference type="PROSITE" id="PS50092">
    <property type="entry name" value="TSP1"/>
    <property type="match status" value="1"/>
</dbReference>
<feature type="compositionally biased region" description="Polar residues" evidence="5">
    <location>
        <begin position="398"/>
        <end position="413"/>
    </location>
</feature>
<feature type="non-terminal residue" evidence="8">
    <location>
        <position position="1"/>
    </location>
</feature>
<accession>A0A8T2NLH4</accession>
<dbReference type="InterPro" id="IPR000884">
    <property type="entry name" value="TSP1_rpt"/>
</dbReference>
<keyword evidence="3 4" id="KW-1015">Disulfide bond</keyword>
<keyword evidence="9" id="KW-1185">Reference proteome</keyword>
<dbReference type="Pfam" id="PF00090">
    <property type="entry name" value="TSP_1"/>
    <property type="match status" value="1"/>
</dbReference>
<dbReference type="Gene3D" id="2.20.100.10">
    <property type="entry name" value="Thrombospondin type-1 (TSP1) repeat"/>
    <property type="match status" value="1"/>
</dbReference>
<evidence type="ECO:0000259" key="6">
    <source>
        <dbReference type="Pfam" id="PF05986"/>
    </source>
</evidence>
<evidence type="ECO:0000313" key="9">
    <source>
        <dbReference type="Proteomes" id="UP000824540"/>
    </source>
</evidence>
<dbReference type="PANTHER" id="PTHR13723:SF159">
    <property type="entry name" value="PLAC DOMAIN-CONTAINING PROTEIN"/>
    <property type="match status" value="1"/>
</dbReference>
<dbReference type="EMBL" id="JAFBMS010000067">
    <property type="protein sequence ID" value="KAG9338438.1"/>
    <property type="molecule type" value="Genomic_DNA"/>
</dbReference>
<protein>
    <recommendedName>
        <fullName evidence="10">ADAMTS-like 2</fullName>
    </recommendedName>
</protein>
<dbReference type="SUPFAM" id="SSF82895">
    <property type="entry name" value="TSP-1 type 1 repeat"/>
    <property type="match status" value="1"/>
</dbReference>
<dbReference type="OrthoDB" id="5781878at2759"/>
<sequence>DSSEGRVESQRQSEEVAQWWGEWSSWSTCSRTCGGGVRSQERHCLQQRLIAVQNINTSICVGSSKQYQLCPNQPCPSNRISFKQQQCSSFNSKAFGRKYYVWVPLYPDDYTSISNKPCDLQCTTTTGERQLLVPAQDGTYCRDGIYQGVCIEGHCQMVGCDGKLYSSKTVDKCGVCGGNGGSCYRISGSYRKGITQLALSDEAGHFFFNGNTVIDNPRNFRVAGTVFKYRRPANLISDGFEYIIAQGPTNQGLNVMYYNLNGKMPHITYEYTVPRSPEPRTATPLAAASETTRKNVLMVLPPQGGDLNDTSVELSYKDNEIDVDEGHGTGNHTTPLESDESPLATDLDSSKRLVWELQAPLNLSDLPGVLLFRPVNKVFQNNVEHKLDDHEGPPDFGANSNLIDGHSANQNSTHHSRPLLRSMFLGLLSKQAGQRRPCKNSSALDALCPDPEGPETQQNSSTSLDNSLSIEVYPGSLTSDLHLAPPGDNAPYGVLTEPEHPPNGSSPERINLLHLHQVEPVQAPNTE</sequence>
<feature type="disulfide bond" evidence="4">
    <location>
        <begin position="33"/>
        <end position="75"/>
    </location>
</feature>
<evidence type="ECO:0000313" key="8">
    <source>
        <dbReference type="EMBL" id="KAG9338438.1"/>
    </source>
</evidence>
<gene>
    <name evidence="8" type="ORF">JZ751_025842</name>
</gene>
<keyword evidence="2" id="KW-0964">Secreted</keyword>
<dbReference type="Pfam" id="PF05986">
    <property type="entry name" value="ADAMTS_spacer1"/>
    <property type="match status" value="1"/>
</dbReference>
<proteinExistence type="predicted"/>
<evidence type="ECO:0000256" key="5">
    <source>
        <dbReference type="SAM" id="MobiDB-lite"/>
    </source>
</evidence>